<dbReference type="InterPro" id="IPR021848">
    <property type="entry name" value="HODM_asu-like"/>
</dbReference>
<proteinExistence type="predicted"/>
<keyword evidence="1" id="KW-0812">Transmembrane</keyword>
<evidence type="ECO:0000256" key="1">
    <source>
        <dbReference type="SAM" id="Phobius"/>
    </source>
</evidence>
<name>A0A7C8JUE5_ORBOL</name>
<dbReference type="Proteomes" id="UP000480548">
    <property type="component" value="Unassembled WGS sequence"/>
</dbReference>
<gene>
    <name evidence="2" type="ORF">TWF703_003515</name>
</gene>
<dbReference type="EMBL" id="WIQZ01000180">
    <property type="protein sequence ID" value="KAF3119356.1"/>
    <property type="molecule type" value="Genomic_DNA"/>
</dbReference>
<sequence length="434" mass="50850">MPEYTSIYVLSASFLVGLPFAVLLYAYINSRRSPKSNHDGTLCILEEKSPNLPPAYPLKSYTLAQITYMGPFPCYGTLTGVPLPEPYHAFDIKTAKPRPYRPFRWAYHQTMSLTRLEPNWWLELEDTYSTRLLQRSQILQKYKTKIIDRHLDISNPWRVEVACKELMEMVIQFLCSRYPQYFHFDTSKFVFLNRILGREFEVYKMDPLDFVFQNVPEDFAIVMPDDGRGGKYVFVAGMICSSVGWDLGEKIGKVLGEIHGVVPEYQEKMERGMDRYFSKLTTDKPIQRGSWDIVVGEPLFVCGGEEFNKRRSGQDHNIKEEDLTLRVDWQTLRRLPLSGGIVFNYKALFTPVKEFEDEPGVPALVEKVLREGNKKILEYKGTWHVEHVVLPMLERMRRRQVEMGVWEEGMQVRTLEESPFYRGWEEKWRKQQGF</sequence>
<accession>A0A7C8JUE5</accession>
<evidence type="ECO:0000313" key="3">
    <source>
        <dbReference type="Proteomes" id="UP000480548"/>
    </source>
</evidence>
<keyword evidence="1" id="KW-0472">Membrane</keyword>
<organism evidence="2 3">
    <name type="scientific">Orbilia oligospora</name>
    <name type="common">Nematode-trapping fungus</name>
    <name type="synonym">Arthrobotrys oligospora</name>
    <dbReference type="NCBI Taxonomy" id="2813651"/>
    <lineage>
        <taxon>Eukaryota</taxon>
        <taxon>Fungi</taxon>
        <taxon>Dikarya</taxon>
        <taxon>Ascomycota</taxon>
        <taxon>Pezizomycotina</taxon>
        <taxon>Orbiliomycetes</taxon>
        <taxon>Orbiliales</taxon>
        <taxon>Orbiliaceae</taxon>
        <taxon>Orbilia</taxon>
    </lineage>
</organism>
<evidence type="ECO:0000313" key="2">
    <source>
        <dbReference type="EMBL" id="KAF3119356.1"/>
    </source>
</evidence>
<reference evidence="2 3" key="1">
    <citation type="submission" date="2019-06" db="EMBL/GenBank/DDBJ databases">
        <authorList>
            <person name="Palmer J.M."/>
        </authorList>
    </citation>
    <scope>NUCLEOTIDE SEQUENCE [LARGE SCALE GENOMIC DNA]</scope>
    <source>
        <strain evidence="2 3">TWF703</strain>
    </source>
</reference>
<dbReference type="Pfam" id="PF11927">
    <property type="entry name" value="HODM_asu-like"/>
    <property type="match status" value="1"/>
</dbReference>
<keyword evidence="1" id="KW-1133">Transmembrane helix</keyword>
<protein>
    <submittedName>
        <fullName evidence="2">Uncharacterized protein</fullName>
    </submittedName>
</protein>
<comment type="caution">
    <text evidence="2">The sequence shown here is derived from an EMBL/GenBank/DDBJ whole genome shotgun (WGS) entry which is preliminary data.</text>
</comment>
<feature type="transmembrane region" description="Helical" evidence="1">
    <location>
        <begin position="6"/>
        <end position="28"/>
    </location>
</feature>
<dbReference type="AlphaFoldDB" id="A0A7C8JUE5"/>